<dbReference type="Pfam" id="PF20398">
    <property type="entry name" value="DUF6691"/>
    <property type="match status" value="1"/>
</dbReference>
<proteinExistence type="predicted"/>
<dbReference type="KEGG" id="mhey:H2LOC_017985"/>
<dbReference type="Proteomes" id="UP000309061">
    <property type="component" value="Chromosome"/>
</dbReference>
<evidence type="ECO:0000313" key="3">
    <source>
        <dbReference type="Proteomes" id="UP000309061"/>
    </source>
</evidence>
<feature type="transmembrane region" description="Helical" evidence="1">
    <location>
        <begin position="45"/>
        <end position="64"/>
    </location>
</feature>
<evidence type="ECO:0000313" key="2">
    <source>
        <dbReference type="EMBL" id="QGM47425.1"/>
    </source>
</evidence>
<keyword evidence="1" id="KW-1133">Transmembrane helix</keyword>
<dbReference type="RefSeq" id="WP_136497338.1">
    <property type="nucleotide sequence ID" value="NZ_CP046052.1"/>
</dbReference>
<dbReference type="EMBL" id="CP046052">
    <property type="protein sequence ID" value="QGM47425.1"/>
    <property type="molecule type" value="Genomic_DNA"/>
</dbReference>
<keyword evidence="1" id="KW-0472">Membrane</keyword>
<dbReference type="InterPro" id="IPR046513">
    <property type="entry name" value="DUF6691"/>
</dbReference>
<dbReference type="OrthoDB" id="9790409at2"/>
<reference evidence="2 3" key="1">
    <citation type="submission" date="2019-11" db="EMBL/GenBank/DDBJ databases">
        <title>The genome sequence of Methylocystis heyeri.</title>
        <authorList>
            <person name="Oshkin I.Y."/>
            <person name="Miroshnikov K."/>
            <person name="Dedysh S.N."/>
        </authorList>
    </citation>
    <scope>NUCLEOTIDE SEQUENCE [LARGE SCALE GENOMIC DNA]</scope>
    <source>
        <strain evidence="2 3">H2</strain>
    </source>
</reference>
<keyword evidence="1" id="KW-0812">Transmembrane</keyword>
<dbReference type="AlphaFoldDB" id="A0A6B8KKH4"/>
<name>A0A6B8KKH4_9HYPH</name>
<protein>
    <recommendedName>
        <fullName evidence="4">YeeE/YedE family protein</fullName>
    </recommendedName>
</protein>
<evidence type="ECO:0008006" key="4">
    <source>
        <dbReference type="Google" id="ProtNLM"/>
    </source>
</evidence>
<accession>A0A6B8KKH4</accession>
<gene>
    <name evidence="2" type="ORF">H2LOC_017985</name>
</gene>
<evidence type="ECO:0000256" key="1">
    <source>
        <dbReference type="SAM" id="Phobius"/>
    </source>
</evidence>
<keyword evidence="3" id="KW-1185">Reference proteome</keyword>
<sequence>MTASKRSLIPSFALGLLFGFGLCLSGMTQPPKVQGFLDIAGLWDPSLAFVMGGAVGIGMLAFFLSRRLERSLLGEPFSFSGDNGVDAQLLIGSAIFGVGWGLSGVCPGPAIVNLGLFDAKAAIFAAAMAAGMGLEKLFALRAHIKQPEEES</sequence>
<organism evidence="2 3">
    <name type="scientific">Methylocystis heyeri</name>
    <dbReference type="NCBI Taxonomy" id="391905"/>
    <lineage>
        <taxon>Bacteria</taxon>
        <taxon>Pseudomonadati</taxon>
        <taxon>Pseudomonadota</taxon>
        <taxon>Alphaproteobacteria</taxon>
        <taxon>Hyphomicrobiales</taxon>
        <taxon>Methylocystaceae</taxon>
        <taxon>Methylocystis</taxon>
    </lineage>
</organism>